<organism evidence="1 2">
    <name type="scientific">Anisodus tanguticus</name>
    <dbReference type="NCBI Taxonomy" id="243964"/>
    <lineage>
        <taxon>Eukaryota</taxon>
        <taxon>Viridiplantae</taxon>
        <taxon>Streptophyta</taxon>
        <taxon>Embryophyta</taxon>
        <taxon>Tracheophyta</taxon>
        <taxon>Spermatophyta</taxon>
        <taxon>Magnoliopsida</taxon>
        <taxon>eudicotyledons</taxon>
        <taxon>Gunneridae</taxon>
        <taxon>Pentapetalae</taxon>
        <taxon>asterids</taxon>
        <taxon>lamiids</taxon>
        <taxon>Solanales</taxon>
        <taxon>Solanaceae</taxon>
        <taxon>Solanoideae</taxon>
        <taxon>Hyoscyameae</taxon>
        <taxon>Anisodus</taxon>
    </lineage>
</organism>
<dbReference type="AlphaFoldDB" id="A0AAE1UY00"/>
<dbReference type="EMBL" id="JAVYJV010000022">
    <property type="protein sequence ID" value="KAK4341379.1"/>
    <property type="molecule type" value="Genomic_DNA"/>
</dbReference>
<gene>
    <name evidence="1" type="ORF">RND71_039880</name>
</gene>
<name>A0AAE1UY00_9SOLA</name>
<reference evidence="1" key="1">
    <citation type="submission" date="2023-12" db="EMBL/GenBank/DDBJ databases">
        <title>Genome assembly of Anisodus tanguticus.</title>
        <authorList>
            <person name="Wang Y.-J."/>
        </authorList>
    </citation>
    <scope>NUCLEOTIDE SEQUENCE</scope>
    <source>
        <strain evidence="1">KB-2021</strain>
        <tissue evidence="1">Leaf</tissue>
    </source>
</reference>
<comment type="caution">
    <text evidence="1">The sequence shown here is derived from an EMBL/GenBank/DDBJ whole genome shotgun (WGS) entry which is preliminary data.</text>
</comment>
<keyword evidence="2" id="KW-1185">Reference proteome</keyword>
<dbReference type="Proteomes" id="UP001291623">
    <property type="component" value="Unassembled WGS sequence"/>
</dbReference>
<evidence type="ECO:0000313" key="1">
    <source>
        <dbReference type="EMBL" id="KAK4341379.1"/>
    </source>
</evidence>
<evidence type="ECO:0000313" key="2">
    <source>
        <dbReference type="Proteomes" id="UP001291623"/>
    </source>
</evidence>
<sequence>MVGLGVARPVTQWGQPRYPYAALSPRVVKNLQELINKSINRAYKAVTLTSDSTIRDDASGRCPEKHLLEFSWKKPNAILDMPLVSGLLTTQVANCLISIHFRKLSSFWPI</sequence>
<accession>A0AAE1UY00</accession>
<proteinExistence type="predicted"/>
<protein>
    <submittedName>
        <fullName evidence="1">Uncharacterized protein</fullName>
    </submittedName>
</protein>